<dbReference type="AlphaFoldDB" id="Q12NH6"/>
<evidence type="ECO:0000256" key="4">
    <source>
        <dbReference type="ARBA" id="ARBA00022692"/>
    </source>
</evidence>
<keyword evidence="10" id="KW-1185">Reference proteome</keyword>
<dbReference type="Pfam" id="PF02470">
    <property type="entry name" value="MlaD"/>
    <property type="match status" value="7"/>
</dbReference>
<keyword evidence="5 7" id="KW-1133">Transmembrane helix</keyword>
<dbReference type="HOGENOM" id="CLU_015836_0_0_6"/>
<feature type="domain" description="Mce/MlaD" evidence="8">
    <location>
        <begin position="753"/>
        <end position="834"/>
    </location>
</feature>
<evidence type="ECO:0000256" key="3">
    <source>
        <dbReference type="ARBA" id="ARBA00022519"/>
    </source>
</evidence>
<feature type="domain" description="Mce/MlaD" evidence="8">
    <location>
        <begin position="158"/>
        <end position="214"/>
    </location>
</feature>
<reference evidence="9 10" key="1">
    <citation type="submission" date="2006-03" db="EMBL/GenBank/DDBJ databases">
        <title>Complete sequence of Shewanella denitrificans OS217.</title>
        <authorList>
            <consortium name="US DOE Joint Genome Institute"/>
            <person name="Copeland A."/>
            <person name="Lucas S."/>
            <person name="Lapidus A."/>
            <person name="Barry K."/>
            <person name="Detter J.C."/>
            <person name="Glavina del Rio T."/>
            <person name="Hammon N."/>
            <person name="Israni S."/>
            <person name="Dalin E."/>
            <person name="Tice H."/>
            <person name="Pitluck S."/>
            <person name="Brettin T."/>
            <person name="Bruce D."/>
            <person name="Han C."/>
            <person name="Tapia R."/>
            <person name="Gilna P."/>
            <person name="Kiss H."/>
            <person name="Schmutz J."/>
            <person name="Larimer F."/>
            <person name="Land M."/>
            <person name="Hauser L."/>
            <person name="Kyrpides N."/>
            <person name="Lykidis A."/>
            <person name="Richardson P."/>
        </authorList>
    </citation>
    <scope>NUCLEOTIDE SEQUENCE [LARGE SCALE GENOMIC DNA]</scope>
    <source>
        <strain evidence="10">OS217 / ATCC BAA-1090 / DSM 15013</strain>
    </source>
</reference>
<keyword evidence="4 7" id="KW-0812">Transmembrane</keyword>
<dbReference type="KEGG" id="sdn:Sden_1716"/>
<evidence type="ECO:0000313" key="9">
    <source>
        <dbReference type="EMBL" id="ABE55000.1"/>
    </source>
</evidence>
<gene>
    <name evidence="9" type="ordered locus">Sden_1716</name>
</gene>
<dbReference type="OrthoDB" id="9806984at2"/>
<sequence>MTHIESPKVVKKKLFSPIWLLPIVALILGGWLGVKSIRESGIEIQIHFPSATGIDVGKTLVKYQGLTVGKVSDISIDDDLKGVNVKVLMDYRADPFLRKDTLFWLVTPKASITGVEGLDALFSGNYIALQPGSGRSATQFEAERETPSILPSSEGLVIELTSKKLGSVDVGSQVFYHQIPVGSVVSYRLENSQLIVISVFIQEQYAQLVKKNSRFWNVSGLSIDASLSGIKINTESLASLLAGGISFDSEEDQDIAENGDSFLLFADEAQALTGHRFTLTAKDAENVGKGAAIIYRGITVGTVIDKKLSDTGVILTAELNAEHQALLSSDSRFWLSGAEISLSGVKHAARLITGNVVNILPGASQDRTKNSFALETNAPDLLWAKKRFITVTAKENNGVKAGSQIRFRQLPIGQVNQVSLSKNFEQVEYQVEILPEFSSLLTQGSYFIPESAVKISASLEGIEVQTRDLATLVEGAISLIPGKSKQLTKQSQFHLFASQAAAQQEQDKANKVHLTLLSHDGADLSAGAPVYYKKMAIGEVESITWQAASDTFAVKLAIDKQFNALLKPNRVFWRNQAVSVDASLAGVEFDIAPLAGAIKGSISLGFVANQEALPQAEIAQAEILYEDRHLALVQAKAISLTLSATANINAKAAIRFQGHQIGQVQSVKLSPSLNELTAKAYLYGEYAQHFSRSDSEYYIVDAQISLVGIKAPQTLITGAYLAVSPGINTDEAQHFKVHNQASHYANLAEDALTFTLEDTKLGSLKAGTQIFYRGIPIGQIDGYQLNETGNKVQLFAHIQGQYAHLVNQTSLFWNTSGIKIDVGLFSGAQIETGSLESILAGGIGVVTQEVTQESNTLISGSTLPIQQDFDPQWLTWEPAQQAR</sequence>
<feature type="domain" description="Mce/MlaD" evidence="8">
    <location>
        <begin position="387"/>
        <end position="451"/>
    </location>
</feature>
<evidence type="ECO:0000256" key="7">
    <source>
        <dbReference type="SAM" id="Phobius"/>
    </source>
</evidence>
<protein>
    <submittedName>
        <fullName evidence="9">Mammalian cell entry related</fullName>
    </submittedName>
</protein>
<keyword evidence="2" id="KW-1003">Cell membrane</keyword>
<organism evidence="9 10">
    <name type="scientific">Shewanella denitrificans (strain OS217 / ATCC BAA-1090 / DSM 15013)</name>
    <dbReference type="NCBI Taxonomy" id="318161"/>
    <lineage>
        <taxon>Bacteria</taxon>
        <taxon>Pseudomonadati</taxon>
        <taxon>Pseudomonadota</taxon>
        <taxon>Gammaproteobacteria</taxon>
        <taxon>Alteromonadales</taxon>
        <taxon>Shewanellaceae</taxon>
        <taxon>Shewanella</taxon>
    </lineage>
</organism>
<feature type="domain" description="Mce/MlaD" evidence="8">
    <location>
        <begin position="41"/>
        <end position="132"/>
    </location>
</feature>
<evidence type="ECO:0000256" key="6">
    <source>
        <dbReference type="ARBA" id="ARBA00023136"/>
    </source>
</evidence>
<dbReference type="Proteomes" id="UP000001982">
    <property type="component" value="Chromosome"/>
</dbReference>
<dbReference type="eggNOG" id="COG3008">
    <property type="taxonomic scope" value="Bacteria"/>
</dbReference>
<evidence type="ECO:0000256" key="2">
    <source>
        <dbReference type="ARBA" id="ARBA00022475"/>
    </source>
</evidence>
<dbReference type="InterPro" id="IPR051800">
    <property type="entry name" value="PqiA-PqiB_transport"/>
</dbReference>
<dbReference type="EMBL" id="CP000302">
    <property type="protein sequence ID" value="ABE55000.1"/>
    <property type="molecule type" value="Genomic_DNA"/>
</dbReference>
<dbReference type="RefSeq" id="WP_011496157.1">
    <property type="nucleotide sequence ID" value="NC_007954.1"/>
</dbReference>
<keyword evidence="6 7" id="KW-0472">Membrane</keyword>
<evidence type="ECO:0000256" key="1">
    <source>
        <dbReference type="ARBA" id="ARBA00004533"/>
    </source>
</evidence>
<feature type="domain" description="Mce/MlaD" evidence="8">
    <location>
        <begin position="511"/>
        <end position="580"/>
    </location>
</feature>
<feature type="transmembrane region" description="Helical" evidence="7">
    <location>
        <begin position="14"/>
        <end position="34"/>
    </location>
</feature>
<dbReference type="PANTHER" id="PTHR30462">
    <property type="entry name" value="INTERMEMBRANE TRANSPORT PROTEIN PQIB-RELATED"/>
    <property type="match status" value="1"/>
</dbReference>
<comment type="subcellular location">
    <subcellularLocation>
        <location evidence="1">Cell inner membrane</location>
    </subcellularLocation>
</comment>
<feature type="domain" description="Mce/MlaD" evidence="8">
    <location>
        <begin position="274"/>
        <end position="345"/>
    </location>
</feature>
<dbReference type="InterPro" id="IPR003399">
    <property type="entry name" value="Mce/MlaD"/>
</dbReference>
<evidence type="ECO:0000259" key="8">
    <source>
        <dbReference type="Pfam" id="PF02470"/>
    </source>
</evidence>
<evidence type="ECO:0000313" key="10">
    <source>
        <dbReference type="Proteomes" id="UP000001982"/>
    </source>
</evidence>
<dbReference type="STRING" id="318161.Sden_1716"/>
<name>Q12NH6_SHEDO</name>
<accession>Q12NH6</accession>
<evidence type="ECO:0000256" key="5">
    <source>
        <dbReference type="ARBA" id="ARBA00022989"/>
    </source>
</evidence>
<keyword evidence="3" id="KW-0997">Cell inner membrane</keyword>
<proteinExistence type="predicted"/>
<dbReference type="PANTHER" id="PTHR30462:SF0">
    <property type="entry name" value="INTERMEMBRANE TRANSPORT PROTEIN YEBT"/>
    <property type="match status" value="1"/>
</dbReference>
<dbReference type="GO" id="GO:0005886">
    <property type="term" value="C:plasma membrane"/>
    <property type="evidence" value="ECO:0007669"/>
    <property type="project" value="UniProtKB-SubCell"/>
</dbReference>
<feature type="domain" description="Mce/MlaD" evidence="8">
    <location>
        <begin position="637"/>
        <end position="726"/>
    </location>
</feature>